<keyword evidence="7 13" id="KW-0863">Zinc-finger</keyword>
<protein>
    <submittedName>
        <fullName evidence="20">Histone-lysine N-methyltransferase</fullName>
    </submittedName>
</protein>
<dbReference type="Pfam" id="PF13832">
    <property type="entry name" value="zf-HC5HC2H_2"/>
    <property type="match status" value="1"/>
</dbReference>
<evidence type="ECO:0000256" key="4">
    <source>
        <dbReference type="ARBA" id="ARBA00022691"/>
    </source>
</evidence>
<dbReference type="PROSITE" id="PS50868">
    <property type="entry name" value="POST_SET"/>
    <property type="match status" value="1"/>
</dbReference>
<evidence type="ECO:0000256" key="1">
    <source>
        <dbReference type="ARBA" id="ARBA00004123"/>
    </source>
</evidence>
<name>A0A0K9PN70_ZOSMR</name>
<gene>
    <name evidence="20" type="ORF">ZOSMA_19G00060</name>
</gene>
<dbReference type="PROSITE" id="PS50081">
    <property type="entry name" value="ZF_DAG_PE_2"/>
    <property type="match status" value="1"/>
</dbReference>
<dbReference type="InterPro" id="IPR002219">
    <property type="entry name" value="PKC_DAG/PE"/>
</dbReference>
<dbReference type="PROSITE" id="PS01359">
    <property type="entry name" value="ZF_PHD_1"/>
    <property type="match status" value="1"/>
</dbReference>
<evidence type="ECO:0000256" key="9">
    <source>
        <dbReference type="ARBA" id="ARBA00022853"/>
    </source>
</evidence>
<dbReference type="SMART" id="SM00249">
    <property type="entry name" value="PHD"/>
    <property type="match status" value="2"/>
</dbReference>
<evidence type="ECO:0000256" key="2">
    <source>
        <dbReference type="ARBA" id="ARBA00022603"/>
    </source>
</evidence>
<keyword evidence="2 20" id="KW-0489">Methyltransferase</keyword>
<evidence type="ECO:0000256" key="10">
    <source>
        <dbReference type="ARBA" id="ARBA00023015"/>
    </source>
</evidence>
<keyword evidence="12" id="KW-0539">Nucleus</keyword>
<dbReference type="PROSITE" id="PS50016">
    <property type="entry name" value="ZF_PHD_2"/>
    <property type="match status" value="1"/>
</dbReference>
<dbReference type="InterPro" id="IPR003616">
    <property type="entry name" value="Post-SET_dom"/>
</dbReference>
<dbReference type="GO" id="GO:0042800">
    <property type="term" value="F:histone H3K4 methyltransferase activity"/>
    <property type="evidence" value="ECO:0000318"/>
    <property type="project" value="GO_Central"/>
</dbReference>
<keyword evidence="6" id="KW-0677">Repeat</keyword>
<evidence type="ECO:0000259" key="19">
    <source>
        <dbReference type="PROSITE" id="PS51805"/>
    </source>
</evidence>
<evidence type="ECO:0000256" key="3">
    <source>
        <dbReference type="ARBA" id="ARBA00022679"/>
    </source>
</evidence>
<evidence type="ECO:0000256" key="8">
    <source>
        <dbReference type="ARBA" id="ARBA00022833"/>
    </source>
</evidence>
<evidence type="ECO:0000256" key="7">
    <source>
        <dbReference type="ARBA" id="ARBA00022771"/>
    </source>
</evidence>
<dbReference type="InterPro" id="IPR019786">
    <property type="entry name" value="Zinc_finger_PHD-type_CS"/>
</dbReference>
<dbReference type="PROSITE" id="PS51805">
    <property type="entry name" value="EPHD"/>
    <property type="match status" value="1"/>
</dbReference>
<feature type="domain" description="Phorbol-ester/DAG-type" evidence="16">
    <location>
        <begin position="1475"/>
        <end position="1530"/>
    </location>
</feature>
<dbReference type="GO" id="GO:0045893">
    <property type="term" value="P:positive regulation of DNA-templated transcription"/>
    <property type="evidence" value="ECO:0000318"/>
    <property type="project" value="GO_Central"/>
</dbReference>
<evidence type="ECO:0000313" key="21">
    <source>
        <dbReference type="Proteomes" id="UP000036987"/>
    </source>
</evidence>
<dbReference type="OrthoDB" id="308383at2759"/>
<dbReference type="SMART" id="SM00317">
    <property type="entry name" value="SET"/>
    <property type="match status" value="1"/>
</dbReference>
<evidence type="ECO:0000256" key="11">
    <source>
        <dbReference type="ARBA" id="ARBA00023163"/>
    </source>
</evidence>
<feature type="domain" description="Post-SET" evidence="18">
    <location>
        <begin position="1957"/>
        <end position="1973"/>
    </location>
</feature>
<evidence type="ECO:0000313" key="20">
    <source>
        <dbReference type="EMBL" id="KMZ70424.1"/>
    </source>
</evidence>
<keyword evidence="11" id="KW-0804">Transcription</keyword>
<dbReference type="SUPFAM" id="SSF82199">
    <property type="entry name" value="SET domain"/>
    <property type="match status" value="1"/>
</dbReference>
<keyword evidence="10" id="KW-0805">Transcription regulation</keyword>
<dbReference type="InterPro" id="IPR032308">
    <property type="entry name" value="TDBD"/>
</dbReference>
<evidence type="ECO:0000256" key="14">
    <source>
        <dbReference type="SAM" id="MobiDB-lite"/>
    </source>
</evidence>
<evidence type="ECO:0000259" key="15">
    <source>
        <dbReference type="PROSITE" id="PS50016"/>
    </source>
</evidence>
<dbReference type="Gene3D" id="2.170.270.10">
    <property type="entry name" value="SET domain"/>
    <property type="match status" value="1"/>
</dbReference>
<dbReference type="CDD" id="cd10518">
    <property type="entry name" value="SET_SETD1-like"/>
    <property type="match status" value="1"/>
</dbReference>
<dbReference type="InterPro" id="IPR019787">
    <property type="entry name" value="Znf_PHD-finger"/>
</dbReference>
<dbReference type="PANTHER" id="PTHR45838">
    <property type="entry name" value="HISTONE-LYSINE-N-METHYLTRANSFERASE 2 KMT2 FAMILY MEMBER"/>
    <property type="match status" value="1"/>
</dbReference>
<evidence type="ECO:0000259" key="17">
    <source>
        <dbReference type="PROSITE" id="PS50280"/>
    </source>
</evidence>
<dbReference type="SMART" id="SM00508">
    <property type="entry name" value="PostSET"/>
    <property type="match status" value="1"/>
</dbReference>
<proteinExistence type="predicted"/>
<keyword evidence="21" id="KW-1185">Reference proteome</keyword>
<dbReference type="EMBL" id="LFYR01000728">
    <property type="protein sequence ID" value="KMZ70424.1"/>
    <property type="molecule type" value="Genomic_DNA"/>
</dbReference>
<dbReference type="Gene3D" id="3.30.40.10">
    <property type="entry name" value="Zinc/RING finger domain, C3HC4 (zinc finger)"/>
    <property type="match status" value="2"/>
</dbReference>
<evidence type="ECO:0000256" key="6">
    <source>
        <dbReference type="ARBA" id="ARBA00022737"/>
    </source>
</evidence>
<accession>A0A0K9PN70</accession>
<feature type="domain" description="SET" evidence="17">
    <location>
        <begin position="1828"/>
        <end position="1949"/>
    </location>
</feature>
<comment type="caution">
    <text evidence="20">The sequence shown here is derived from an EMBL/GenBank/DDBJ whole genome shotgun (WGS) entry which is preliminary data.</text>
</comment>
<evidence type="ECO:0000256" key="12">
    <source>
        <dbReference type="ARBA" id="ARBA00023242"/>
    </source>
</evidence>
<sequence>MDGEWIARGDSSGFQSDAVRLPPDVAPARPGGNQMNDNLSQFYHPFGREEKHPTNIVIAQDSTFLTKINLVHSEPCNPEANHLFLSGSSNHSQFRSSQLPNSMHEFPVTDPSASDFSVTVRSLSSGPSSFTYPRAVDLVDCNGRRMGIESNDPFTVSSQQSKSNNQSFALPESIEASHSLFSPFNTCNRGVNPLSYSNAQITSNNTSEMKFIASDHVSAYNLGAPRVFCMGTVGEIFLNEKGFFGVICLCHSLRMPVAKFCEHSGSPPFVNPGDVIRLDNGQTIAQWRRLFFWNAGMRITDDNIGWDWPDCTITPSNLIGSKINNRKYPMIHESSHPLKLSGGSVRHGIIMKNSTSLAQSNMGHPAFEKLHNRTSDNVFQKSAMFKENSLYKGSSGSSLKSSDCLKETDCYNSLLISKPVMNGGKQNASWQFLARQTETDGKDGNLSVSNADLLSREPSASSNFELSLRQPSHQTGNVMSTTAHGQLFNLERQHIHEIPRSSVFSETRQNQQNLQYDHSEKLESRRSILQYESSSDRNPTEKGVFNGDLDKDSSISLFLSYLNTFEGNASIQASDGFLSSTENNVSRMPNFDALCSEDKINDGVNRSLDVNETDASYLVNRGKGVIISTHDGSFPLLRPDSGQNKRMEITKKSTVGAEEYSLQGSSRMLPTDTDTRNYNQSGESFCTKNCKECKDLECSTRCRTGFLPPRDLLLDLVQTPNIIPIPRKRIPDTNHCMLDGNMGFLSQKDTTELSHSNYTESSSDKDPHQRNIYCPLDRQMQNIGLKEDLMSQDKWRHGYCYFQRGSSESMVIPFPHRCHCTASVQKPPDKNVLNESCYDAISTSRIPFCSRGHTVQHNYCCCVSADESHPLRCCRIHNGKNQKNNKCGNRTCNKLPECFLGCCYSLGIRHSDACRKHTVCGSTETSHSPHLTRDCLNQDASKQSGCNGFRSILPQNKDNFTLWRDVPVPGNTKQDSYIINSFKPEEKLQVSDIVEDQDNDASTELANEASLELEIKERQMSNCCSVLPALPAEVSNEFTDTNSYNSGISSGQIVHDLVDEGSGIEKCGSSEVSLDIKVNSLEQSYSPTKVLNTGCSSKYKFFRRHLQSWKTRKAKNRNMLSKRLKKFDASNLDSVLSPIHYELSSCTDQPELRSSTFKEKESPLHRDDGMKTVSVLDSKASSFKRKGSFLARDNVSSKKTCTNCDKLADFDHLQLATNFCKNKICKNFMKKSNKAFPEDSNISSFKGVIGRTNNIRQTKYISLNDMKLSFNGSEKYTKMLKPVVCGNSGIISNGDCSLLRPVKMFSLRSILKNTRKLSTLEKKQECDLTLKSKTKKTSHNTNIDKYEEDAILEDNEDKDLIRSSRMTRIDNIYFSVRKESVNECSMLDTKQNIGRDIRLKSGIHHRFTNLKSKHRPKEIRKRSLDELIGKVNNLCTTSIAGKCRNLPKYASSEICQEDHRNDVFQLDTGKFSCKGYRSQSSIFNSDAFCCVCGRSNKDDTNHMIECSQCFIKVHQACYGILRVPKGYWYCRPCRANSIKTACVLCGYEGGAMTRAVKCQAIVRSILKAWKFETSSKLVKSVLSIKDAGDDDICISSSDKTSLCNENQEMIDIEIPSKIISTTDTPNVQNSIISGAFDPSISQWVHMVCGLWTPGTRCPNVDTMSTFDVSGALISRKNSVCSICNRPGGSCIKCRVVGCCAYFHPWCAHQKGLLQSEIEGIDNENVGFYGRCSLHASLLSDHTSTQKNDFSCARIVGYKRRMIEKGLINHFSYSDEYGRCNVPQEQINTWHYINRQKLCARVPINPPHTETELDCLKEYARYKQVKGWKQLVVYKSGIHALGLYTSLFIPRGAMVVEYVGEIVRLHVADKREIEYQSGNKLQYMSACYFFKIDKDNIIDATCKGGIARFVNHSCLPNCAAKVISVKNEKKVVFFAERDVYPGEEITYDYNFTHEDEGKKIPCFCNSKNCRRYLN</sequence>
<reference evidence="21" key="1">
    <citation type="journal article" date="2016" name="Nature">
        <title>The genome of the seagrass Zostera marina reveals angiosperm adaptation to the sea.</title>
        <authorList>
            <person name="Olsen J.L."/>
            <person name="Rouze P."/>
            <person name="Verhelst B."/>
            <person name="Lin Y.-C."/>
            <person name="Bayer T."/>
            <person name="Collen J."/>
            <person name="Dattolo E."/>
            <person name="De Paoli E."/>
            <person name="Dittami S."/>
            <person name="Maumus F."/>
            <person name="Michel G."/>
            <person name="Kersting A."/>
            <person name="Lauritano C."/>
            <person name="Lohaus R."/>
            <person name="Toepel M."/>
            <person name="Tonon T."/>
            <person name="Vanneste K."/>
            <person name="Amirebrahimi M."/>
            <person name="Brakel J."/>
            <person name="Bostroem C."/>
            <person name="Chovatia M."/>
            <person name="Grimwood J."/>
            <person name="Jenkins J.W."/>
            <person name="Jueterbock A."/>
            <person name="Mraz A."/>
            <person name="Stam W.T."/>
            <person name="Tice H."/>
            <person name="Bornberg-Bauer E."/>
            <person name="Green P.J."/>
            <person name="Pearson G.A."/>
            <person name="Procaccini G."/>
            <person name="Duarte C.M."/>
            <person name="Schmutz J."/>
            <person name="Reusch T.B.H."/>
            <person name="Van de Peer Y."/>
        </authorList>
    </citation>
    <scope>NUCLEOTIDE SEQUENCE [LARGE SCALE GENOMIC DNA]</scope>
    <source>
        <strain evidence="21">cv. Finnish</strain>
    </source>
</reference>
<dbReference type="SUPFAM" id="SSF57903">
    <property type="entry name" value="FYVE/PHD zinc finger"/>
    <property type="match status" value="1"/>
</dbReference>
<evidence type="ECO:0000259" key="18">
    <source>
        <dbReference type="PROSITE" id="PS50868"/>
    </source>
</evidence>
<dbReference type="PANTHER" id="PTHR45838:SF4">
    <property type="entry name" value="HISTONE-LYSINE N-METHYLTRANSFERASE TRITHORAX"/>
    <property type="match status" value="1"/>
</dbReference>
<dbReference type="InterPro" id="IPR034732">
    <property type="entry name" value="EPHD"/>
</dbReference>
<evidence type="ECO:0000256" key="5">
    <source>
        <dbReference type="ARBA" id="ARBA00022723"/>
    </source>
</evidence>
<dbReference type="CDD" id="cd15571">
    <property type="entry name" value="ePHD"/>
    <property type="match status" value="1"/>
</dbReference>
<keyword evidence="3 20" id="KW-0808">Transferase</keyword>
<dbReference type="STRING" id="29655.A0A0K9PN70"/>
<keyword evidence="5" id="KW-0479">Metal-binding</keyword>
<keyword evidence="9" id="KW-0156">Chromatin regulator</keyword>
<dbReference type="Proteomes" id="UP000036987">
    <property type="component" value="Unassembled WGS sequence"/>
</dbReference>
<feature type="domain" description="PHD-type" evidence="19">
    <location>
        <begin position="1621"/>
        <end position="1735"/>
    </location>
</feature>
<dbReference type="GO" id="GO:0008270">
    <property type="term" value="F:zinc ion binding"/>
    <property type="evidence" value="ECO:0007669"/>
    <property type="project" value="UniProtKB-KW"/>
</dbReference>
<dbReference type="GO" id="GO:0032259">
    <property type="term" value="P:methylation"/>
    <property type="evidence" value="ECO:0007669"/>
    <property type="project" value="UniProtKB-KW"/>
</dbReference>
<dbReference type="GO" id="GO:0035097">
    <property type="term" value="C:histone methyltransferase complex"/>
    <property type="evidence" value="ECO:0000318"/>
    <property type="project" value="GO_Central"/>
</dbReference>
<dbReference type="Pfam" id="PF16135">
    <property type="entry name" value="TDBD"/>
    <property type="match status" value="1"/>
</dbReference>
<organism evidence="20 21">
    <name type="scientific">Zostera marina</name>
    <name type="common">Eelgrass</name>
    <dbReference type="NCBI Taxonomy" id="29655"/>
    <lineage>
        <taxon>Eukaryota</taxon>
        <taxon>Viridiplantae</taxon>
        <taxon>Streptophyta</taxon>
        <taxon>Embryophyta</taxon>
        <taxon>Tracheophyta</taxon>
        <taxon>Spermatophyta</taxon>
        <taxon>Magnoliopsida</taxon>
        <taxon>Liliopsida</taxon>
        <taxon>Zosteraceae</taxon>
        <taxon>Zostera</taxon>
    </lineage>
</organism>
<evidence type="ECO:0000256" key="13">
    <source>
        <dbReference type="PROSITE-ProRule" id="PRU00146"/>
    </source>
</evidence>
<comment type="subcellular location">
    <subcellularLocation>
        <location evidence="1">Nucleus</location>
    </subcellularLocation>
</comment>
<dbReference type="InterPro" id="IPR001214">
    <property type="entry name" value="SET_dom"/>
</dbReference>
<dbReference type="InterPro" id="IPR046341">
    <property type="entry name" value="SET_dom_sf"/>
</dbReference>
<dbReference type="InterPro" id="IPR001965">
    <property type="entry name" value="Znf_PHD"/>
</dbReference>
<dbReference type="Pfam" id="PF00856">
    <property type="entry name" value="SET"/>
    <property type="match status" value="1"/>
</dbReference>
<dbReference type="InterPro" id="IPR013083">
    <property type="entry name" value="Znf_RING/FYVE/PHD"/>
</dbReference>
<dbReference type="InterPro" id="IPR011011">
    <property type="entry name" value="Znf_FYVE_PHD"/>
</dbReference>
<keyword evidence="4" id="KW-0949">S-adenosyl-L-methionine</keyword>
<feature type="domain" description="PHD-type" evidence="15">
    <location>
        <begin position="1486"/>
        <end position="1536"/>
    </location>
</feature>
<dbReference type="PROSITE" id="PS50280">
    <property type="entry name" value="SET"/>
    <property type="match status" value="1"/>
</dbReference>
<dbReference type="Pfam" id="PF13831">
    <property type="entry name" value="PHD_2"/>
    <property type="match status" value="1"/>
</dbReference>
<keyword evidence="8" id="KW-0862">Zinc</keyword>
<feature type="region of interest" description="Disordered" evidence="14">
    <location>
        <begin position="1"/>
        <end position="34"/>
    </location>
</feature>
<evidence type="ECO:0000259" key="16">
    <source>
        <dbReference type="PROSITE" id="PS50081"/>
    </source>
</evidence>